<evidence type="ECO:0000256" key="1">
    <source>
        <dbReference type="SAM" id="MobiDB-lite"/>
    </source>
</evidence>
<name>A0A6L5Y692_9FIRM</name>
<dbReference type="EMBL" id="VUMZ01000005">
    <property type="protein sequence ID" value="MST52008.1"/>
    <property type="molecule type" value="Genomic_DNA"/>
</dbReference>
<dbReference type="Proteomes" id="UP000474676">
    <property type="component" value="Unassembled WGS sequence"/>
</dbReference>
<keyword evidence="3" id="KW-1185">Reference proteome</keyword>
<dbReference type="AlphaFoldDB" id="A0A6L5Y692"/>
<dbReference type="GeneID" id="303115910"/>
<sequence length="71" mass="8071">MDYVTLKEASEKWDVLSRQVNHYCVEGRIPGAVKMAGVWLLPKEANKPTDRRRQQAAQGNQGPHYPPLQLV</sequence>
<feature type="compositionally biased region" description="Basic and acidic residues" evidence="1">
    <location>
        <begin position="44"/>
        <end position="53"/>
    </location>
</feature>
<feature type="region of interest" description="Disordered" evidence="1">
    <location>
        <begin position="44"/>
        <end position="71"/>
    </location>
</feature>
<comment type="caution">
    <text evidence="2">The sequence shown here is derived from an EMBL/GenBank/DDBJ whole genome shotgun (WGS) entry which is preliminary data.</text>
</comment>
<organism evidence="2 3">
    <name type="scientific">Hornefia butyriciproducens</name>
    <dbReference type="NCBI Taxonomy" id="2652293"/>
    <lineage>
        <taxon>Bacteria</taxon>
        <taxon>Bacillati</taxon>
        <taxon>Bacillota</taxon>
        <taxon>Clostridia</taxon>
        <taxon>Peptostreptococcales</taxon>
        <taxon>Anaerovoracaceae</taxon>
        <taxon>Hornefia</taxon>
    </lineage>
</organism>
<gene>
    <name evidence="2" type="ORF">FYJ64_06735</name>
</gene>
<dbReference type="GO" id="GO:0003677">
    <property type="term" value="F:DNA binding"/>
    <property type="evidence" value="ECO:0007669"/>
    <property type="project" value="UniProtKB-KW"/>
</dbReference>
<keyword evidence="2" id="KW-0238">DNA-binding</keyword>
<accession>A0A6L5Y692</accession>
<evidence type="ECO:0000313" key="2">
    <source>
        <dbReference type="EMBL" id="MST52008.1"/>
    </source>
</evidence>
<dbReference type="RefSeq" id="WP_154574451.1">
    <property type="nucleotide sequence ID" value="NZ_VUMZ01000005.1"/>
</dbReference>
<evidence type="ECO:0000313" key="3">
    <source>
        <dbReference type="Proteomes" id="UP000474676"/>
    </source>
</evidence>
<protein>
    <submittedName>
        <fullName evidence="2">DNA-binding protein</fullName>
    </submittedName>
</protein>
<proteinExistence type="predicted"/>
<reference evidence="2 3" key="1">
    <citation type="submission" date="2019-08" db="EMBL/GenBank/DDBJ databases">
        <title>In-depth cultivation of the pig gut microbiome towards novel bacterial diversity and tailored functional studies.</title>
        <authorList>
            <person name="Wylensek D."/>
            <person name="Hitch T.C.A."/>
            <person name="Clavel T."/>
        </authorList>
    </citation>
    <scope>NUCLEOTIDE SEQUENCE [LARGE SCALE GENOMIC DNA]</scope>
    <source>
        <strain evidence="2 3">WCA-MUC-591-APC-3H</strain>
    </source>
</reference>